<dbReference type="RefSeq" id="WP_062384244.1">
    <property type="nucleotide sequence ID" value="NZ_CP014544.1"/>
</dbReference>
<dbReference type="STRING" id="1470434.AZF00_16455"/>
<comment type="similarity">
    <text evidence="1">Belongs to the membrane fusion protein (MFP) (TC 8.A.1) family.</text>
</comment>
<dbReference type="EMBL" id="CP014544">
    <property type="protein sequence ID" value="AMO69794.1"/>
    <property type="molecule type" value="Genomic_DNA"/>
</dbReference>
<evidence type="ECO:0000256" key="1">
    <source>
        <dbReference type="ARBA" id="ARBA00009477"/>
    </source>
</evidence>
<evidence type="ECO:0000259" key="6">
    <source>
        <dbReference type="Pfam" id="PF25954"/>
    </source>
</evidence>
<dbReference type="GO" id="GO:0016020">
    <property type="term" value="C:membrane"/>
    <property type="evidence" value="ECO:0007669"/>
    <property type="project" value="InterPro"/>
</dbReference>
<dbReference type="Pfam" id="PF25954">
    <property type="entry name" value="Beta-barrel_RND_2"/>
    <property type="match status" value="1"/>
</dbReference>
<evidence type="ECO:0000259" key="7">
    <source>
        <dbReference type="Pfam" id="PF25967"/>
    </source>
</evidence>
<sequence length="416" mass="45019">MSSSKNIFIISVCGGVLLGALLGVYIIAPQTTSAISSTAGDSPPEPLYWVAPMDPDFRRAAPGKSPMGMDLLPVYADSSANKNSPGTVTIAADVINNLGVRTAQARYGEFTQTITAPATIQFNEDQLQRVQPRVEGWVQKLYAHAEGDTVTAGEPLYTLYSPALVTAQEQFLMALERNNQELSMSAEQRLLNLEIAPSIINEIKRTRTALHSITLLAPRSGVLSELNIREGDYVAPGKAIATIATLDSVWAIADIIGGQSSSIAIGDQASLSIDGIPNRTWSAAVEYIYPTLSEVNRSQRLRLKIDNDTRILKPNMFARVNLTQQANTKSVIIPKEAVIRSSEQNRVVLALGNGRFKAVAVKTGKFNDREAEIIHGIEANDEVVVSAQFLLDSESSKDSDFIRMNHSNAPSAKVTP</sequence>
<reference evidence="8 9" key="1">
    <citation type="submission" date="2015-12" db="EMBL/GenBank/DDBJ databases">
        <authorList>
            <person name="Shamseldin A."/>
            <person name="Moawad H."/>
            <person name="Abd El-Rahim W.M."/>
            <person name="Sadowsky M.J."/>
        </authorList>
    </citation>
    <scope>NUCLEOTIDE SEQUENCE [LARGE SCALE GENOMIC DNA]</scope>
    <source>
        <strain evidence="8 9">SM2</strain>
    </source>
</reference>
<keyword evidence="3" id="KW-0812">Transmembrane</keyword>
<dbReference type="Proteomes" id="UP000074119">
    <property type="component" value="Chromosome"/>
</dbReference>
<dbReference type="SUPFAM" id="SSF111369">
    <property type="entry name" value="HlyD-like secretion proteins"/>
    <property type="match status" value="1"/>
</dbReference>
<dbReference type="Gene3D" id="2.40.420.20">
    <property type="match status" value="1"/>
</dbReference>
<dbReference type="NCBIfam" id="TIGR01730">
    <property type="entry name" value="RND_mfp"/>
    <property type="match status" value="1"/>
</dbReference>
<keyword evidence="2" id="KW-0813">Transport</keyword>
<dbReference type="InterPro" id="IPR058627">
    <property type="entry name" value="MdtA-like_C"/>
</dbReference>
<evidence type="ECO:0000256" key="3">
    <source>
        <dbReference type="SAM" id="Phobius"/>
    </source>
</evidence>
<feature type="domain" description="CusB-like three alpha-helical bundle" evidence="4">
    <location>
        <begin position="164"/>
        <end position="209"/>
    </location>
</feature>
<evidence type="ECO:0000259" key="5">
    <source>
        <dbReference type="Pfam" id="PF25919"/>
    </source>
</evidence>
<organism evidence="8 9">
    <name type="scientific">Zhongshania aliphaticivorans</name>
    <dbReference type="NCBI Taxonomy" id="1470434"/>
    <lineage>
        <taxon>Bacteria</taxon>
        <taxon>Pseudomonadati</taxon>
        <taxon>Pseudomonadota</taxon>
        <taxon>Gammaproteobacteria</taxon>
        <taxon>Cellvibrionales</taxon>
        <taxon>Spongiibacteraceae</taxon>
        <taxon>Zhongshania</taxon>
    </lineage>
</organism>
<feature type="transmembrane region" description="Helical" evidence="3">
    <location>
        <begin position="7"/>
        <end position="28"/>
    </location>
</feature>
<keyword evidence="3" id="KW-0472">Membrane</keyword>
<dbReference type="PANTHER" id="PTHR30097">
    <property type="entry name" value="CATION EFFLUX SYSTEM PROTEIN CUSB"/>
    <property type="match status" value="1"/>
</dbReference>
<dbReference type="Gene3D" id="2.40.50.100">
    <property type="match status" value="2"/>
</dbReference>
<accession>A0A127M969</accession>
<proteinExistence type="inferred from homology"/>
<keyword evidence="3" id="KW-1133">Transmembrane helix</keyword>
<evidence type="ECO:0000313" key="8">
    <source>
        <dbReference type="EMBL" id="AMO69794.1"/>
    </source>
</evidence>
<dbReference type="Gene3D" id="2.40.30.170">
    <property type="match status" value="1"/>
</dbReference>
<feature type="domain" description="CusB-like beta-barrel" evidence="6">
    <location>
        <begin position="248"/>
        <end position="325"/>
    </location>
</feature>
<dbReference type="InterPro" id="IPR058791">
    <property type="entry name" value="3HB_CusB"/>
</dbReference>
<dbReference type="GO" id="GO:0022857">
    <property type="term" value="F:transmembrane transporter activity"/>
    <property type="evidence" value="ECO:0007669"/>
    <property type="project" value="InterPro"/>
</dbReference>
<dbReference type="KEGG" id="zal:AZF00_16455"/>
<feature type="domain" description="Multidrug resistance protein MdtA-like C-terminal permuted SH3" evidence="7">
    <location>
        <begin position="331"/>
        <end position="386"/>
    </location>
</feature>
<dbReference type="GO" id="GO:0060003">
    <property type="term" value="P:copper ion export"/>
    <property type="evidence" value="ECO:0007669"/>
    <property type="project" value="TreeGrafter"/>
</dbReference>
<dbReference type="InterPro" id="IPR058790">
    <property type="entry name" value="BSH_CusB"/>
</dbReference>
<dbReference type="InterPro" id="IPR051909">
    <property type="entry name" value="MFP_Cation_Efflux"/>
</dbReference>
<name>A0A127M969_9GAMM</name>
<gene>
    <name evidence="8" type="ORF">AZF00_16455</name>
</gene>
<feature type="domain" description="CusB-like barrel-sandwich hybrid" evidence="5">
    <location>
        <begin position="128"/>
        <end position="244"/>
    </location>
</feature>
<dbReference type="InterPro" id="IPR006143">
    <property type="entry name" value="RND_pump_MFP"/>
</dbReference>
<protein>
    <submittedName>
        <fullName evidence="8">Uncharacterized protein</fullName>
    </submittedName>
</protein>
<dbReference type="Pfam" id="PF25869">
    <property type="entry name" value="3HB_CusB"/>
    <property type="match status" value="1"/>
</dbReference>
<dbReference type="PANTHER" id="PTHR30097:SF15">
    <property type="entry name" value="CATION EFFLUX SYSTEM PROTEIN CUSB"/>
    <property type="match status" value="1"/>
</dbReference>
<dbReference type="AlphaFoldDB" id="A0A127M969"/>
<evidence type="ECO:0000313" key="9">
    <source>
        <dbReference type="Proteomes" id="UP000074119"/>
    </source>
</evidence>
<evidence type="ECO:0000256" key="2">
    <source>
        <dbReference type="ARBA" id="ARBA00022448"/>
    </source>
</evidence>
<dbReference type="Pfam" id="PF25967">
    <property type="entry name" value="RND-MFP_C"/>
    <property type="match status" value="1"/>
</dbReference>
<dbReference type="GO" id="GO:0015679">
    <property type="term" value="P:plasma membrane copper ion transport"/>
    <property type="evidence" value="ECO:0007669"/>
    <property type="project" value="TreeGrafter"/>
</dbReference>
<dbReference type="GO" id="GO:0046914">
    <property type="term" value="F:transition metal ion binding"/>
    <property type="evidence" value="ECO:0007669"/>
    <property type="project" value="TreeGrafter"/>
</dbReference>
<dbReference type="Pfam" id="PF25919">
    <property type="entry name" value="BSH_CusB"/>
    <property type="match status" value="1"/>
</dbReference>
<evidence type="ECO:0000259" key="4">
    <source>
        <dbReference type="Pfam" id="PF25869"/>
    </source>
</evidence>
<dbReference type="InterPro" id="IPR058792">
    <property type="entry name" value="Beta-barrel_RND_2"/>
</dbReference>
<dbReference type="GO" id="GO:0030288">
    <property type="term" value="C:outer membrane-bounded periplasmic space"/>
    <property type="evidence" value="ECO:0007669"/>
    <property type="project" value="TreeGrafter"/>
</dbReference>